<dbReference type="eggNOG" id="ENOG502SB68">
    <property type="taxonomic scope" value="Eukaryota"/>
</dbReference>
<dbReference type="Gene3D" id="2.60.40.10">
    <property type="entry name" value="Immunoglobulins"/>
    <property type="match status" value="1"/>
</dbReference>
<dbReference type="GO" id="GO:0009986">
    <property type="term" value="C:cell surface"/>
    <property type="evidence" value="ECO:0007669"/>
    <property type="project" value="Ensembl"/>
</dbReference>
<keyword evidence="3 5" id="KW-0472">Membrane</keyword>
<dbReference type="InterPro" id="IPR015631">
    <property type="entry name" value="CD2/SLAM_rcpt"/>
</dbReference>
<dbReference type="GO" id="GO:0071356">
    <property type="term" value="P:cellular response to tumor necrosis factor"/>
    <property type="evidence" value="ECO:0007669"/>
    <property type="project" value="Ensembl"/>
</dbReference>
<dbReference type="InterPro" id="IPR013783">
    <property type="entry name" value="Ig-like_fold"/>
</dbReference>
<evidence type="ECO:0000256" key="3">
    <source>
        <dbReference type="ARBA" id="ARBA00023136"/>
    </source>
</evidence>
<protein>
    <submittedName>
        <fullName evidence="6">CD58 molecule</fullName>
    </submittedName>
</protein>
<dbReference type="BioGRID-ORCS" id="103224141">
    <property type="hits" value="1 hit in 9 CRISPR screens"/>
</dbReference>
<proteinExistence type="predicted"/>
<dbReference type="FunFam" id="2.60.40.10:FF:001702">
    <property type="entry name" value="Lymphocyte function-associated antigen 3"/>
    <property type="match status" value="1"/>
</dbReference>
<sequence>MVAGSDAGRALGVLGVICLLRCFGFISCISQQTYGVLHKNVTFHVPSNIPLTEILWKKQKDKVAERENSEFRAFSSFKNRVYLDTVSGSLTIYNLTLSDEDEYEMESPNISNTMKFFLYVLEPLPSPTLTCALTNGSIEVQCMIPEHYNTHPQLNTYSWDCPLEQCKHNSTRIYFKMENDLPQKVQCTASNPLFKRTSSIIPETCIPSSGHSRQRYGLIPVALAAVVTYVVLCVRALVQPIPAFPASSASCIRYSEMWQKTRQKQLQLIGNRR</sequence>
<dbReference type="Bgee" id="ENSCSAG00000001694">
    <property type="expression patterns" value="Expressed in fibroblast and 7 other cell types or tissues"/>
</dbReference>
<dbReference type="GO" id="GO:0016020">
    <property type="term" value="C:membrane"/>
    <property type="evidence" value="ECO:0007669"/>
    <property type="project" value="UniProtKB-SubCell"/>
</dbReference>
<dbReference type="jPOST" id="A0A0D9S645"/>
<dbReference type="GO" id="GO:0071346">
    <property type="term" value="P:cellular response to type II interferon"/>
    <property type="evidence" value="ECO:0007669"/>
    <property type="project" value="Ensembl"/>
</dbReference>
<keyword evidence="5" id="KW-0812">Transmembrane</keyword>
<dbReference type="EMBL" id="AQIB01086230">
    <property type="status" value="NOT_ANNOTATED_CDS"/>
    <property type="molecule type" value="Genomic_DNA"/>
</dbReference>
<dbReference type="KEGG" id="csab:103224141"/>
<evidence type="ECO:0000313" key="7">
    <source>
        <dbReference type="Proteomes" id="UP000029965"/>
    </source>
</evidence>
<dbReference type="GeneTree" id="ENSGT00510000049596"/>
<dbReference type="OMA" id="DKVIEWE"/>
<organism evidence="6 7">
    <name type="scientific">Chlorocebus sabaeus</name>
    <name type="common">Green monkey</name>
    <name type="synonym">Simia sabaea</name>
    <dbReference type="NCBI Taxonomy" id="60711"/>
    <lineage>
        <taxon>Eukaryota</taxon>
        <taxon>Metazoa</taxon>
        <taxon>Chordata</taxon>
        <taxon>Craniata</taxon>
        <taxon>Vertebrata</taxon>
        <taxon>Euteleostomi</taxon>
        <taxon>Mammalia</taxon>
        <taxon>Eutheria</taxon>
        <taxon>Euarchontoglires</taxon>
        <taxon>Primates</taxon>
        <taxon>Haplorrhini</taxon>
        <taxon>Catarrhini</taxon>
        <taxon>Cercopithecidae</taxon>
        <taxon>Cercopithecinae</taxon>
        <taxon>Chlorocebus</taxon>
    </lineage>
</organism>
<dbReference type="STRING" id="60711.ENSCSAP00000016334"/>
<reference evidence="6" key="3">
    <citation type="submission" date="2025-09" db="UniProtKB">
        <authorList>
            <consortium name="Ensembl"/>
        </authorList>
    </citation>
    <scope>IDENTIFICATION</scope>
</reference>
<evidence type="ECO:0000256" key="2">
    <source>
        <dbReference type="ARBA" id="ARBA00022729"/>
    </source>
</evidence>
<dbReference type="PANTHER" id="PTHR12080:SF55">
    <property type="entry name" value="LYMPHOCYTE FUNCTION-ASSOCIATED ANTIGEN 3"/>
    <property type="match status" value="1"/>
</dbReference>
<reference evidence="6 7" key="1">
    <citation type="submission" date="2014-03" db="EMBL/GenBank/DDBJ databases">
        <authorList>
            <person name="Warren W."/>
            <person name="Wilson R.K."/>
        </authorList>
    </citation>
    <scope>NUCLEOTIDE SEQUENCE</scope>
</reference>
<dbReference type="SUPFAM" id="SSF48726">
    <property type="entry name" value="Immunoglobulin"/>
    <property type="match status" value="1"/>
</dbReference>
<keyword evidence="2" id="KW-0732">Signal</keyword>
<reference evidence="6" key="2">
    <citation type="submission" date="2025-08" db="UniProtKB">
        <authorList>
            <consortium name="Ensembl"/>
        </authorList>
    </citation>
    <scope>IDENTIFICATION</scope>
</reference>
<dbReference type="Proteomes" id="UP000029965">
    <property type="component" value="Chromosome 20"/>
</dbReference>
<dbReference type="GO" id="GO:0005102">
    <property type="term" value="F:signaling receptor binding"/>
    <property type="evidence" value="ECO:0007669"/>
    <property type="project" value="Ensembl"/>
</dbReference>
<gene>
    <name evidence="6" type="primary">CD58</name>
</gene>
<feature type="transmembrane region" description="Helical" evidence="5">
    <location>
        <begin position="216"/>
        <end position="238"/>
    </location>
</feature>
<keyword evidence="7" id="KW-1185">Reference proteome</keyword>
<comment type="subcellular location">
    <subcellularLocation>
        <location evidence="1">Membrane</location>
    </subcellularLocation>
</comment>
<accession>A0A0D9S645</accession>
<evidence type="ECO:0000256" key="4">
    <source>
        <dbReference type="ARBA" id="ARBA00023180"/>
    </source>
</evidence>
<dbReference type="AlphaFoldDB" id="A0A0D9S645"/>
<evidence type="ECO:0000313" key="6">
    <source>
        <dbReference type="Ensembl" id="ENSCSAP00000016334.1"/>
    </source>
</evidence>
<keyword evidence="5" id="KW-1133">Transmembrane helix</keyword>
<dbReference type="GO" id="GO:0034113">
    <property type="term" value="P:heterotypic cell-cell adhesion"/>
    <property type="evidence" value="ECO:0007669"/>
    <property type="project" value="Ensembl"/>
</dbReference>
<dbReference type="CDD" id="cd05775">
    <property type="entry name" value="IgV_CD2_like_N"/>
    <property type="match status" value="1"/>
</dbReference>
<dbReference type="InterPro" id="IPR036179">
    <property type="entry name" value="Ig-like_dom_sf"/>
</dbReference>
<evidence type="ECO:0000256" key="5">
    <source>
        <dbReference type="SAM" id="Phobius"/>
    </source>
</evidence>
<keyword evidence="4" id="KW-0325">Glycoprotein</keyword>
<name>A0A0D9S645_CHLSB</name>
<dbReference type="PANTHER" id="PTHR12080">
    <property type="entry name" value="SIGNALING LYMPHOCYTIC ACTIVATION MOLECULE"/>
    <property type="match status" value="1"/>
</dbReference>
<dbReference type="GO" id="GO:0032757">
    <property type="term" value="P:positive regulation of interleukin-8 production"/>
    <property type="evidence" value="ECO:0007669"/>
    <property type="project" value="Ensembl"/>
</dbReference>
<evidence type="ECO:0000256" key="1">
    <source>
        <dbReference type="ARBA" id="ARBA00004370"/>
    </source>
</evidence>
<dbReference type="Ensembl" id="ENSCSAT00000016836.1">
    <property type="protein sequence ID" value="ENSCSAP00000016334.1"/>
    <property type="gene ID" value="ENSCSAG00000001694.1"/>
</dbReference>